<evidence type="ECO:0000256" key="4">
    <source>
        <dbReference type="SAM" id="Coils"/>
    </source>
</evidence>
<dbReference type="Pfam" id="PF09766">
    <property type="entry name" value="FmiP_Thoc5"/>
    <property type="match status" value="1"/>
</dbReference>
<dbReference type="PANTHER" id="PTHR13375">
    <property type="entry name" value="FMS INTERACTING PROTEIN"/>
    <property type="match status" value="1"/>
</dbReference>
<comment type="caution">
    <text evidence="5">The sequence shown here is derived from an EMBL/GenBank/DDBJ whole genome shotgun (WGS) entry which is preliminary data.</text>
</comment>
<evidence type="ECO:0000313" key="6">
    <source>
        <dbReference type="Proteomes" id="UP001385951"/>
    </source>
</evidence>
<organism evidence="5 6">
    <name type="scientific">Cerrena zonata</name>
    <dbReference type="NCBI Taxonomy" id="2478898"/>
    <lineage>
        <taxon>Eukaryota</taxon>
        <taxon>Fungi</taxon>
        <taxon>Dikarya</taxon>
        <taxon>Basidiomycota</taxon>
        <taxon>Agaricomycotina</taxon>
        <taxon>Agaricomycetes</taxon>
        <taxon>Polyporales</taxon>
        <taxon>Cerrenaceae</taxon>
        <taxon>Cerrena</taxon>
    </lineage>
</organism>
<dbReference type="GO" id="GO:0003729">
    <property type="term" value="F:mRNA binding"/>
    <property type="evidence" value="ECO:0007669"/>
    <property type="project" value="TreeGrafter"/>
</dbReference>
<comment type="subcellular location">
    <subcellularLocation>
        <location evidence="1">Nucleus</location>
    </subcellularLocation>
</comment>
<feature type="coiled-coil region" evidence="4">
    <location>
        <begin position="42"/>
        <end position="94"/>
    </location>
</feature>
<keyword evidence="4" id="KW-0175">Coiled coil</keyword>
<evidence type="ECO:0000256" key="3">
    <source>
        <dbReference type="ARBA" id="ARBA00023242"/>
    </source>
</evidence>
<proteinExistence type="inferred from homology"/>
<gene>
    <name evidence="5" type="ORF">QCA50_000044</name>
</gene>
<dbReference type="GO" id="GO:0000445">
    <property type="term" value="C:THO complex part of transcription export complex"/>
    <property type="evidence" value="ECO:0007669"/>
    <property type="project" value="TreeGrafter"/>
</dbReference>
<dbReference type="AlphaFoldDB" id="A0AAW0GPS8"/>
<dbReference type="Proteomes" id="UP001385951">
    <property type="component" value="Unassembled WGS sequence"/>
</dbReference>
<evidence type="ECO:0000256" key="2">
    <source>
        <dbReference type="ARBA" id="ARBA00008044"/>
    </source>
</evidence>
<keyword evidence="6" id="KW-1185">Reference proteome</keyword>
<dbReference type="EMBL" id="JASBNA010000001">
    <property type="protein sequence ID" value="KAK7695408.1"/>
    <property type="molecule type" value="Genomic_DNA"/>
</dbReference>
<comment type="similarity">
    <text evidence="2">Belongs to the THOC5 family.</text>
</comment>
<keyword evidence="3" id="KW-0539">Nucleus</keyword>
<evidence type="ECO:0000313" key="5">
    <source>
        <dbReference type="EMBL" id="KAK7695408.1"/>
    </source>
</evidence>
<evidence type="ECO:0000256" key="1">
    <source>
        <dbReference type="ARBA" id="ARBA00004123"/>
    </source>
</evidence>
<evidence type="ECO:0008006" key="7">
    <source>
        <dbReference type="Google" id="ProtNLM"/>
    </source>
</evidence>
<reference evidence="5 6" key="1">
    <citation type="submission" date="2022-09" db="EMBL/GenBank/DDBJ databases">
        <authorList>
            <person name="Palmer J.M."/>
        </authorList>
    </citation>
    <scope>NUCLEOTIDE SEQUENCE [LARGE SCALE GENOMIC DNA]</scope>
    <source>
        <strain evidence="5 6">DSM 7382</strain>
    </source>
</reference>
<name>A0AAW0GPS8_9APHY</name>
<accession>A0AAW0GPS8</accession>
<sequence>MDLSPTFPPAPELVVDRLRDLVSSRDANDNVHIHATALFARLKALNRSANAATRAHKQATADARHDMDQTYLSLQNLQYEKRHLEREIEKCRQFASIYQDIPLYTVDEFHERAPETLLQESTASDHALMLARLNFELQERQRLDQKLKQLTQAKEELLRQSKEKSTFCRQC</sequence>
<dbReference type="PANTHER" id="PTHR13375:SF3">
    <property type="entry name" value="THO COMPLEX SUBUNIT 5 HOMOLOG"/>
    <property type="match status" value="1"/>
</dbReference>
<protein>
    <recommendedName>
        <fullName evidence="7">Fms interacting protein</fullName>
    </recommendedName>
</protein>
<dbReference type="InterPro" id="IPR019163">
    <property type="entry name" value="THO_Thoc5"/>
</dbReference>
<dbReference type="GO" id="GO:0006406">
    <property type="term" value="P:mRNA export from nucleus"/>
    <property type="evidence" value="ECO:0007669"/>
    <property type="project" value="TreeGrafter"/>
</dbReference>
<feature type="coiled-coil region" evidence="4">
    <location>
        <begin position="133"/>
        <end position="163"/>
    </location>
</feature>